<keyword evidence="3" id="KW-0732">Signal</keyword>
<dbReference type="InterPro" id="IPR029052">
    <property type="entry name" value="Metallo-depent_PP-like"/>
</dbReference>
<evidence type="ECO:0000256" key="3">
    <source>
        <dbReference type="SAM" id="SignalP"/>
    </source>
</evidence>
<dbReference type="Gene3D" id="3.60.21.10">
    <property type="match status" value="1"/>
</dbReference>
<accession>A0A7S1UZ42</accession>
<keyword evidence="2" id="KW-0812">Transmembrane</keyword>
<sequence length="641" mass="73511">MWTLPLLFSSLIVCCFLVAVHGVVGPVDLPLGDVNVVVLTDTHSWVSGHGRHEDLDATYAHVLSFVERLKEMESDRDIWFVMNGDFNDGTGLSQPAPSALTSILEQMPWDALTIGNHELYLDETVRHITKDGGFIQWFGSRYVTSNVVHSDTRNPFGHRYLLLEGKHSKLLVFGFLYEMDYGSDLKTIELIHDVLNASWFVDVMEDMKTDVDAILILAHMDLEDDLVHLLLEGLRYHVGKDMPIQFITGHTHYRGYAKLDNRSATFEAGRYLDTVGFVSFPTRENFVKDENDFEHVFLDAKVSKLSEVLGLDDDDRSEADELLTFKGQNLLDFIDQTREHLGIDDVIGCSPRTFYLNSSLHAKDSIWALYKEQVVPLTFPIVDEKKKVIIQNKRSNLRYSLFEGNTTLDDAWVVNPFNESFYQAAEDVPTDVLLKLQESLLETYSEDYLPQVPEWILIGVVEENETYDIYTGHFDVPALQEALKRFDRAVETEYEPQSINYGTTQIWIDFIKQEWPNCSTHWHLEDDEVDLETMHRHHRRKKRGFIGVIVAIALSLGILFALRFRNRQAINEELTVQELLRLAREHSDRSLAREHSHGSLVKNNSGRSGSPTRMDDWDIANATNLHSIDFETDDVEATRLT</sequence>
<organism evidence="5">
    <name type="scientific">Grammatophora oceanica</name>
    <dbReference type="NCBI Taxonomy" id="210454"/>
    <lineage>
        <taxon>Eukaryota</taxon>
        <taxon>Sar</taxon>
        <taxon>Stramenopiles</taxon>
        <taxon>Ochrophyta</taxon>
        <taxon>Bacillariophyta</taxon>
        <taxon>Fragilariophyceae</taxon>
        <taxon>Fragilariophycidae</taxon>
        <taxon>Rhabdonematales</taxon>
        <taxon>Grammatophoraceae</taxon>
        <taxon>Grammatophora</taxon>
    </lineage>
</organism>
<feature type="signal peptide" evidence="3">
    <location>
        <begin position="1"/>
        <end position="22"/>
    </location>
</feature>
<dbReference type="GO" id="GO:0009166">
    <property type="term" value="P:nucleotide catabolic process"/>
    <property type="evidence" value="ECO:0007669"/>
    <property type="project" value="InterPro"/>
</dbReference>
<dbReference type="AlphaFoldDB" id="A0A7S1UZ42"/>
<gene>
    <name evidence="5" type="ORF">GOCE00092_LOCUS11793</name>
</gene>
<reference evidence="5" key="1">
    <citation type="submission" date="2021-01" db="EMBL/GenBank/DDBJ databases">
        <authorList>
            <person name="Corre E."/>
            <person name="Pelletier E."/>
            <person name="Niang G."/>
            <person name="Scheremetjew M."/>
            <person name="Finn R."/>
            <person name="Kale V."/>
            <person name="Holt S."/>
            <person name="Cochrane G."/>
            <person name="Meng A."/>
            <person name="Brown T."/>
            <person name="Cohen L."/>
        </authorList>
    </citation>
    <scope>NUCLEOTIDE SEQUENCE</scope>
    <source>
        <strain evidence="5">CCMP 410</strain>
    </source>
</reference>
<dbReference type="SUPFAM" id="SSF55816">
    <property type="entry name" value="5'-nucleotidase (syn. UDP-sugar hydrolase), C-terminal domain"/>
    <property type="match status" value="1"/>
</dbReference>
<dbReference type="InterPro" id="IPR053828">
    <property type="entry name" value="Nucleosidase_C"/>
</dbReference>
<dbReference type="SUPFAM" id="SSF56300">
    <property type="entry name" value="Metallo-dependent phosphatases"/>
    <property type="match status" value="1"/>
</dbReference>
<feature type="chain" id="PRO_5030505832" description="Putative 5'-nucleotidase C-terminal domain-containing protein" evidence="3">
    <location>
        <begin position="23"/>
        <end position="641"/>
    </location>
</feature>
<dbReference type="Gene3D" id="3.90.780.10">
    <property type="entry name" value="5'-Nucleotidase, C-terminal domain"/>
    <property type="match status" value="1"/>
</dbReference>
<dbReference type="EMBL" id="HBGK01022886">
    <property type="protein sequence ID" value="CAD9282881.1"/>
    <property type="molecule type" value="Transcribed_RNA"/>
</dbReference>
<dbReference type="Pfam" id="PF21953">
    <property type="entry name" value="NadN_nucleosid_C"/>
    <property type="match status" value="1"/>
</dbReference>
<feature type="transmembrane region" description="Helical" evidence="2">
    <location>
        <begin position="544"/>
        <end position="562"/>
    </location>
</feature>
<feature type="region of interest" description="Disordered" evidence="1">
    <location>
        <begin position="591"/>
        <end position="615"/>
    </location>
</feature>
<evidence type="ECO:0000313" key="5">
    <source>
        <dbReference type="EMBL" id="CAD9282881.1"/>
    </source>
</evidence>
<dbReference type="InterPro" id="IPR006179">
    <property type="entry name" value="5_nucleotidase/apyrase"/>
</dbReference>
<dbReference type="PANTHER" id="PTHR11575:SF22">
    <property type="entry name" value="ADL392WP"/>
    <property type="match status" value="1"/>
</dbReference>
<feature type="domain" description="Putative 5'-nucleotidase C-terminal" evidence="4">
    <location>
        <begin position="358"/>
        <end position="440"/>
    </location>
</feature>
<dbReference type="GO" id="GO:0005829">
    <property type="term" value="C:cytosol"/>
    <property type="evidence" value="ECO:0007669"/>
    <property type="project" value="TreeGrafter"/>
</dbReference>
<protein>
    <recommendedName>
        <fullName evidence="4">Putative 5'-nucleotidase C-terminal domain-containing protein</fullName>
    </recommendedName>
</protein>
<evidence type="ECO:0000259" key="4">
    <source>
        <dbReference type="Pfam" id="PF21953"/>
    </source>
</evidence>
<dbReference type="PANTHER" id="PTHR11575">
    <property type="entry name" value="5'-NUCLEOTIDASE-RELATED"/>
    <property type="match status" value="1"/>
</dbReference>
<dbReference type="GO" id="GO:0016787">
    <property type="term" value="F:hydrolase activity"/>
    <property type="evidence" value="ECO:0007669"/>
    <property type="project" value="InterPro"/>
</dbReference>
<dbReference type="InterPro" id="IPR036907">
    <property type="entry name" value="5'-Nucleotdase_C_sf"/>
</dbReference>
<evidence type="ECO:0000256" key="1">
    <source>
        <dbReference type="SAM" id="MobiDB-lite"/>
    </source>
</evidence>
<proteinExistence type="predicted"/>
<evidence type="ECO:0000256" key="2">
    <source>
        <dbReference type="SAM" id="Phobius"/>
    </source>
</evidence>
<feature type="compositionally biased region" description="Polar residues" evidence="1">
    <location>
        <begin position="601"/>
        <end position="611"/>
    </location>
</feature>
<keyword evidence="2" id="KW-0472">Membrane</keyword>
<keyword evidence="2" id="KW-1133">Transmembrane helix</keyword>
<name>A0A7S1UZ42_9STRA</name>